<proteinExistence type="predicted"/>
<evidence type="ECO:0000256" key="1">
    <source>
        <dbReference type="SAM" id="MobiDB-lite"/>
    </source>
</evidence>
<accession>A0A5C5WNX5</accession>
<reference evidence="2 3" key="1">
    <citation type="submission" date="2019-02" db="EMBL/GenBank/DDBJ databases">
        <title>Deep-cultivation of Planctomycetes and their phenomic and genomic characterization uncovers novel biology.</title>
        <authorList>
            <person name="Wiegand S."/>
            <person name="Jogler M."/>
            <person name="Boedeker C."/>
            <person name="Pinto D."/>
            <person name="Vollmers J."/>
            <person name="Rivas-Marin E."/>
            <person name="Kohn T."/>
            <person name="Peeters S.H."/>
            <person name="Heuer A."/>
            <person name="Rast P."/>
            <person name="Oberbeckmann S."/>
            <person name="Bunk B."/>
            <person name="Jeske O."/>
            <person name="Meyerdierks A."/>
            <person name="Storesund J.E."/>
            <person name="Kallscheuer N."/>
            <person name="Luecker S."/>
            <person name="Lage O.M."/>
            <person name="Pohl T."/>
            <person name="Merkel B.J."/>
            <person name="Hornburger P."/>
            <person name="Mueller R.-W."/>
            <person name="Bruemmer F."/>
            <person name="Labrenz M."/>
            <person name="Spormann A.M."/>
            <person name="Op Den Camp H."/>
            <person name="Overmann J."/>
            <person name="Amann R."/>
            <person name="Jetten M.S.M."/>
            <person name="Mascher T."/>
            <person name="Medema M.H."/>
            <person name="Devos D.P."/>
            <person name="Kaster A.-K."/>
            <person name="Ovreas L."/>
            <person name="Rohde M."/>
            <person name="Galperin M.Y."/>
            <person name="Jogler C."/>
        </authorList>
    </citation>
    <scope>NUCLEOTIDE SEQUENCE [LARGE SCALE GENOMIC DNA]</scope>
    <source>
        <strain evidence="2 3">KOR42</strain>
    </source>
</reference>
<dbReference type="AlphaFoldDB" id="A0A5C5WNX5"/>
<dbReference type="Proteomes" id="UP000317243">
    <property type="component" value="Unassembled WGS sequence"/>
</dbReference>
<organism evidence="2 3">
    <name type="scientific">Thalassoglobus neptunius</name>
    <dbReference type="NCBI Taxonomy" id="1938619"/>
    <lineage>
        <taxon>Bacteria</taxon>
        <taxon>Pseudomonadati</taxon>
        <taxon>Planctomycetota</taxon>
        <taxon>Planctomycetia</taxon>
        <taxon>Planctomycetales</taxon>
        <taxon>Planctomycetaceae</taxon>
        <taxon>Thalassoglobus</taxon>
    </lineage>
</organism>
<comment type="caution">
    <text evidence="2">The sequence shown here is derived from an EMBL/GenBank/DDBJ whole genome shotgun (WGS) entry which is preliminary data.</text>
</comment>
<evidence type="ECO:0000313" key="3">
    <source>
        <dbReference type="Proteomes" id="UP000317243"/>
    </source>
</evidence>
<name>A0A5C5WNX5_9PLAN</name>
<dbReference type="EMBL" id="SIHI01000011">
    <property type="protein sequence ID" value="TWT51723.1"/>
    <property type="molecule type" value="Genomic_DNA"/>
</dbReference>
<gene>
    <name evidence="2" type="ORF">KOR42_34100</name>
</gene>
<evidence type="ECO:0000313" key="2">
    <source>
        <dbReference type="EMBL" id="TWT51723.1"/>
    </source>
</evidence>
<protein>
    <submittedName>
        <fullName evidence="2">Uncharacterized protein</fullName>
    </submittedName>
</protein>
<keyword evidence="3" id="KW-1185">Reference proteome</keyword>
<sequence length="148" mass="16486">MLVNESSTEAESEVVPALERIADELQIVRNVLDEIRTDFQWAVRNGRVVIHSQSTEPVTPQHPEVTLFNEGDAVEFDLGGEFAFAEIVELNDGLNRAIVQLTPSGETITVQQDDLQKVETDRLARAQRNGPEQSIETTCELPEPGELF</sequence>
<feature type="region of interest" description="Disordered" evidence="1">
    <location>
        <begin position="127"/>
        <end position="148"/>
    </location>
</feature>